<evidence type="ECO:0000313" key="3">
    <source>
        <dbReference type="EMBL" id="POH74177.1"/>
    </source>
</evidence>
<dbReference type="Proteomes" id="UP000237061">
    <property type="component" value="Unassembled WGS sequence"/>
</dbReference>
<accession>A0A2S3ZZ48</accession>
<comment type="caution">
    <text evidence="3">The sequence shown here is derived from an EMBL/GenBank/DDBJ whole genome shotgun (WGS) entry which is preliminary data.</text>
</comment>
<dbReference type="RefSeq" id="WP_103464886.1">
    <property type="nucleotide sequence ID" value="NZ_PPXC01000004.1"/>
</dbReference>
<gene>
    <name evidence="3" type="ORF">CVS27_06305</name>
</gene>
<keyword evidence="2" id="KW-0812">Transmembrane</keyword>
<feature type="transmembrane region" description="Helical" evidence="2">
    <location>
        <begin position="34"/>
        <end position="55"/>
    </location>
</feature>
<feature type="compositionally biased region" description="Basic and acidic residues" evidence="1">
    <location>
        <begin position="12"/>
        <end position="28"/>
    </location>
</feature>
<dbReference type="EMBL" id="PPXC01000004">
    <property type="protein sequence ID" value="POH74177.1"/>
    <property type="molecule type" value="Genomic_DNA"/>
</dbReference>
<dbReference type="AlphaFoldDB" id="A0A2S3ZZ48"/>
<organism evidence="3 4">
    <name type="scientific">Arthrobacter glacialis</name>
    <dbReference type="NCBI Taxonomy" id="1664"/>
    <lineage>
        <taxon>Bacteria</taxon>
        <taxon>Bacillati</taxon>
        <taxon>Actinomycetota</taxon>
        <taxon>Actinomycetes</taxon>
        <taxon>Micrococcales</taxon>
        <taxon>Micrococcaceae</taxon>
        <taxon>Arthrobacter</taxon>
    </lineage>
</organism>
<sequence>MSNPTEPLEIPDVVKHPEPGSHPAKEGTTRAGTVRVGTIVWGAVVVALGILIILTRQAGLSLDAGQTAIWLLFGAGVAMVAGGAINLLRRKVQ</sequence>
<evidence type="ECO:0000256" key="1">
    <source>
        <dbReference type="SAM" id="MobiDB-lite"/>
    </source>
</evidence>
<feature type="region of interest" description="Disordered" evidence="1">
    <location>
        <begin position="1"/>
        <end position="30"/>
    </location>
</feature>
<proteinExistence type="predicted"/>
<evidence type="ECO:0000313" key="4">
    <source>
        <dbReference type="Proteomes" id="UP000237061"/>
    </source>
</evidence>
<keyword evidence="4" id="KW-1185">Reference proteome</keyword>
<evidence type="ECO:0000256" key="2">
    <source>
        <dbReference type="SAM" id="Phobius"/>
    </source>
</evidence>
<feature type="transmembrane region" description="Helical" evidence="2">
    <location>
        <begin position="67"/>
        <end position="88"/>
    </location>
</feature>
<keyword evidence="2" id="KW-0472">Membrane</keyword>
<keyword evidence="2" id="KW-1133">Transmembrane helix</keyword>
<reference evidence="3 4" key="1">
    <citation type="submission" date="2018-01" db="EMBL/GenBank/DDBJ databases">
        <title>Arthrobacter sp. nov., from glaciers in China.</title>
        <authorList>
            <person name="Liu Q."/>
            <person name="Xin Y.-H."/>
        </authorList>
    </citation>
    <scope>NUCLEOTIDE SEQUENCE [LARGE SCALE GENOMIC DNA]</scope>
    <source>
        <strain evidence="3 4">HLT2-12-2</strain>
    </source>
</reference>
<protein>
    <submittedName>
        <fullName evidence="3">Uncharacterized protein</fullName>
    </submittedName>
</protein>
<name>A0A2S3ZZ48_ARTGL</name>